<reference evidence="2" key="1">
    <citation type="journal article" date="2019" name="Int. J. Syst. Evol. Microbiol.">
        <title>The Global Catalogue of Microorganisms (GCM) 10K type strain sequencing project: providing services to taxonomists for standard genome sequencing and annotation.</title>
        <authorList>
            <consortium name="The Broad Institute Genomics Platform"/>
            <consortium name="The Broad Institute Genome Sequencing Center for Infectious Disease"/>
            <person name="Wu L."/>
            <person name="Ma J."/>
        </authorList>
    </citation>
    <scope>NUCLEOTIDE SEQUENCE [LARGE SCALE GENOMIC DNA]</scope>
    <source>
        <strain evidence="2">JCM 17759</strain>
    </source>
</reference>
<sequence>MFSEYFTRNYLWGAIQMSKSFDPRYVLRQVSNELLEDLLEGQSQTVDVPWSELKETQIEPIFSAWQSMPIEPRRAIELILRDVFSMANDHGVRAIMEEANRQGNTSLLDDLAGDVSRFDIAMRTCLQADAVWSVASQFAKADEVSGGRYWIRRTNVPEGTLNVEPDNVIVLQKAIAAFYQAGQGRGRQCVIEHLIRADGSHYFFAYLDDYTDTYLKVVESGKFARVCETHAFQVLFVMSADLKTLDMFVHGGKQVYEPLQQIFTRVILSIELPPEDPELHPYALGVLLDPKFSFPTDPADGILSVEVVSANVRAKGGSQRRIVLKPDQQLGPCDFQSMIDEWVNTENVPRSIMHMYGITLRFNFDRSDPELPSKMQFSISCPNRCSLKNLPDDQREIGERYLKFWGIDRAVDSEVAVSAD</sequence>
<evidence type="ECO:0000313" key="2">
    <source>
        <dbReference type="Proteomes" id="UP001500840"/>
    </source>
</evidence>
<evidence type="ECO:0000313" key="1">
    <source>
        <dbReference type="EMBL" id="GAA4446822.1"/>
    </source>
</evidence>
<protein>
    <submittedName>
        <fullName evidence="1">Uncharacterized protein</fullName>
    </submittedName>
</protein>
<dbReference type="Proteomes" id="UP001500840">
    <property type="component" value="Unassembled WGS sequence"/>
</dbReference>
<dbReference type="EMBL" id="BAABGA010000010">
    <property type="protein sequence ID" value="GAA4446822.1"/>
    <property type="molecule type" value="Genomic_DNA"/>
</dbReference>
<proteinExistence type="predicted"/>
<keyword evidence="2" id="KW-1185">Reference proteome</keyword>
<comment type="caution">
    <text evidence="1">The sequence shown here is derived from an EMBL/GenBank/DDBJ whole genome shotgun (WGS) entry which is preliminary data.</text>
</comment>
<organism evidence="1 2">
    <name type="scientific">Novipirellula rosea</name>
    <dbReference type="NCBI Taxonomy" id="1031540"/>
    <lineage>
        <taxon>Bacteria</taxon>
        <taxon>Pseudomonadati</taxon>
        <taxon>Planctomycetota</taxon>
        <taxon>Planctomycetia</taxon>
        <taxon>Pirellulales</taxon>
        <taxon>Pirellulaceae</taxon>
        <taxon>Novipirellula</taxon>
    </lineage>
</organism>
<name>A0ABP8MBJ1_9BACT</name>
<accession>A0ABP8MBJ1</accession>
<gene>
    <name evidence="1" type="ORF">GCM10023156_08190</name>
</gene>